<reference evidence="1 2" key="1">
    <citation type="submission" date="2017-02" db="EMBL/GenBank/DDBJ databases">
        <title>Draft Genome Sequences of 'Candidatus Synechococcus spongiarum', Cyanobacterial Symbionts of the Mediterranean Sponge Aplysina aerophoba from two locations.</title>
        <authorList>
            <person name="Slaby B.M."/>
            <person name="Hentschel U."/>
        </authorList>
    </citation>
    <scope>NUCLEOTIDE SEQUENCE [LARGE SCALE GENOMIC DNA]</scope>
    <source>
        <strain evidence="1">LMB bulk15M</strain>
    </source>
</reference>
<protein>
    <submittedName>
        <fullName evidence="1">Uncharacterized protein</fullName>
    </submittedName>
</protein>
<dbReference type="EMBL" id="MWLD01000032">
    <property type="protein sequence ID" value="OOV34576.1"/>
    <property type="molecule type" value="Genomic_DNA"/>
</dbReference>
<evidence type="ECO:0000313" key="2">
    <source>
        <dbReference type="Proteomes" id="UP000242636"/>
    </source>
</evidence>
<gene>
    <name evidence="1" type="ORF">BV61_02430</name>
</gene>
<name>A0A1T1D127_9SYNE</name>
<organism evidence="1 2">
    <name type="scientific">Candidatus Synechococcus spongiarum LMB bulk15M</name>
    <dbReference type="NCBI Taxonomy" id="1943582"/>
    <lineage>
        <taxon>Bacteria</taxon>
        <taxon>Bacillati</taxon>
        <taxon>Cyanobacteriota</taxon>
        <taxon>Cyanophyceae</taxon>
        <taxon>Synechococcales</taxon>
        <taxon>Synechococcaceae</taxon>
        <taxon>Synechococcus</taxon>
    </lineage>
</organism>
<proteinExistence type="predicted"/>
<dbReference type="Proteomes" id="UP000242636">
    <property type="component" value="Unassembled WGS sequence"/>
</dbReference>
<sequence>MLSWGAFLLKAGVKAGAGTDGQPFGSAMARDEIRAGEVRQEKQMDTLQVTAIMELALWGAESSRRLSKNA</sequence>
<accession>A0A1T1D127</accession>
<keyword evidence="2" id="KW-1185">Reference proteome</keyword>
<evidence type="ECO:0000313" key="1">
    <source>
        <dbReference type="EMBL" id="OOV34576.1"/>
    </source>
</evidence>
<comment type="caution">
    <text evidence="1">The sequence shown here is derived from an EMBL/GenBank/DDBJ whole genome shotgun (WGS) entry which is preliminary data.</text>
</comment>
<dbReference type="AlphaFoldDB" id="A0A1T1D127"/>